<sequence>MNIFEFFESLERISSAIRAGVLVEAGALIVEDGVILEKETQSIIAELDEFHRQNAIDYALATNNRDAFIQLTNKED</sequence>
<evidence type="ECO:0000313" key="2">
    <source>
        <dbReference type="Proteomes" id="UP001344888"/>
    </source>
</evidence>
<dbReference type="EMBL" id="JARSFG010000005">
    <property type="protein sequence ID" value="MEC1177649.1"/>
    <property type="molecule type" value="Genomic_DNA"/>
</dbReference>
<accession>A0AAW9NGC8</accession>
<proteinExistence type="predicted"/>
<keyword evidence="2" id="KW-1185">Reference proteome</keyword>
<comment type="caution">
    <text evidence="1">The sequence shown here is derived from an EMBL/GenBank/DDBJ whole genome shotgun (WGS) entry which is preliminary data.</text>
</comment>
<dbReference type="Proteomes" id="UP001344888">
    <property type="component" value="Unassembled WGS sequence"/>
</dbReference>
<evidence type="ECO:0000313" key="1">
    <source>
        <dbReference type="EMBL" id="MEC1177649.1"/>
    </source>
</evidence>
<reference evidence="1 2" key="1">
    <citation type="submission" date="2023-03" db="EMBL/GenBank/DDBJ databases">
        <title>Bacillus Genome Sequencing.</title>
        <authorList>
            <person name="Dunlap C."/>
        </authorList>
    </citation>
    <scope>NUCLEOTIDE SEQUENCE [LARGE SCALE GENOMIC DNA]</scope>
    <source>
        <strain evidence="1 2">B-59205</strain>
    </source>
</reference>
<dbReference type="AlphaFoldDB" id="A0AAW9NGC8"/>
<organism evidence="1 2">
    <name type="scientific">Metasolibacillus meyeri</name>
    <dbReference type="NCBI Taxonomy" id="1071052"/>
    <lineage>
        <taxon>Bacteria</taxon>
        <taxon>Bacillati</taxon>
        <taxon>Bacillota</taxon>
        <taxon>Bacilli</taxon>
        <taxon>Bacillales</taxon>
        <taxon>Caryophanaceae</taxon>
        <taxon>Metasolibacillus</taxon>
    </lineage>
</organism>
<dbReference type="RefSeq" id="WP_326122083.1">
    <property type="nucleotide sequence ID" value="NZ_JARSFG010000005.1"/>
</dbReference>
<protein>
    <submittedName>
        <fullName evidence="1">Uncharacterized protein</fullName>
    </submittedName>
</protein>
<gene>
    <name evidence="1" type="ORF">P9B03_04060</name>
</gene>
<name>A0AAW9NGC8_9BACL</name>